<dbReference type="PANTHER" id="PTHR43685:SF2">
    <property type="entry name" value="GLYCOSYLTRANSFERASE 2-LIKE DOMAIN-CONTAINING PROTEIN"/>
    <property type="match status" value="1"/>
</dbReference>
<feature type="region of interest" description="Disordered" evidence="1">
    <location>
        <begin position="1"/>
        <end position="26"/>
    </location>
</feature>
<dbReference type="EC" id="2.4.-.-" evidence="3"/>
<dbReference type="InterPro" id="IPR050834">
    <property type="entry name" value="Glycosyltransf_2"/>
</dbReference>
<protein>
    <submittedName>
        <fullName evidence="3">Glycosyltransferase</fullName>
        <ecNumber evidence="3">2.4.-.-</ecNumber>
    </submittedName>
</protein>
<dbReference type="GO" id="GO:0016757">
    <property type="term" value="F:glycosyltransferase activity"/>
    <property type="evidence" value="ECO:0007669"/>
    <property type="project" value="UniProtKB-KW"/>
</dbReference>
<dbReference type="InterPro" id="IPR029044">
    <property type="entry name" value="Nucleotide-diphossugar_trans"/>
</dbReference>
<name>A0ABV7KVC2_9PROT</name>
<dbReference type="RefSeq" id="WP_379898131.1">
    <property type="nucleotide sequence ID" value="NZ_JBHRTR010000009.1"/>
</dbReference>
<dbReference type="Gene3D" id="3.90.550.10">
    <property type="entry name" value="Spore Coat Polysaccharide Biosynthesis Protein SpsA, Chain A"/>
    <property type="match status" value="1"/>
</dbReference>
<evidence type="ECO:0000256" key="1">
    <source>
        <dbReference type="SAM" id="MobiDB-lite"/>
    </source>
</evidence>
<dbReference type="SUPFAM" id="SSF51197">
    <property type="entry name" value="Clavaminate synthase-like"/>
    <property type="match status" value="1"/>
</dbReference>
<dbReference type="CDD" id="cd00761">
    <property type="entry name" value="Glyco_tranf_GTA_type"/>
    <property type="match status" value="1"/>
</dbReference>
<dbReference type="SUPFAM" id="SSF53448">
    <property type="entry name" value="Nucleotide-diphospho-sugar transferases"/>
    <property type="match status" value="1"/>
</dbReference>
<evidence type="ECO:0000313" key="4">
    <source>
        <dbReference type="Proteomes" id="UP001595528"/>
    </source>
</evidence>
<feature type="domain" description="Glycosyltransferase 2-like" evidence="2">
    <location>
        <begin position="287"/>
        <end position="425"/>
    </location>
</feature>
<comment type="caution">
    <text evidence="3">The sequence shown here is derived from an EMBL/GenBank/DDBJ whole genome shotgun (WGS) entry which is preliminary data.</text>
</comment>
<dbReference type="Proteomes" id="UP001595528">
    <property type="component" value="Unassembled WGS sequence"/>
</dbReference>
<dbReference type="PANTHER" id="PTHR43685">
    <property type="entry name" value="GLYCOSYLTRANSFERASE"/>
    <property type="match status" value="1"/>
</dbReference>
<keyword evidence="3" id="KW-0328">Glycosyltransferase</keyword>
<keyword evidence="3" id="KW-0808">Transferase</keyword>
<evidence type="ECO:0000313" key="3">
    <source>
        <dbReference type="EMBL" id="MFC3226249.1"/>
    </source>
</evidence>
<keyword evidence="4" id="KW-1185">Reference proteome</keyword>
<dbReference type="EMBL" id="JBHRTR010000009">
    <property type="protein sequence ID" value="MFC3226249.1"/>
    <property type="molecule type" value="Genomic_DNA"/>
</dbReference>
<organism evidence="3 4">
    <name type="scientific">Marinibaculum pumilum</name>
    <dbReference type="NCBI Taxonomy" id="1766165"/>
    <lineage>
        <taxon>Bacteria</taxon>
        <taxon>Pseudomonadati</taxon>
        <taxon>Pseudomonadota</taxon>
        <taxon>Alphaproteobacteria</taxon>
        <taxon>Rhodospirillales</taxon>
        <taxon>Rhodospirillaceae</taxon>
        <taxon>Marinibaculum</taxon>
    </lineage>
</organism>
<dbReference type="Pfam" id="PF00535">
    <property type="entry name" value="Glycos_transf_2"/>
    <property type="match status" value="1"/>
</dbReference>
<proteinExistence type="predicted"/>
<dbReference type="InterPro" id="IPR001173">
    <property type="entry name" value="Glyco_trans_2-like"/>
</dbReference>
<sequence length="586" mass="62271">MMADDGMSPDAQREAASVPLAGSASATPPVVAEPFPAIDAAAIATCIDREGHVVVRGAVPPAVVASFAARLPGERARLSASDFARLYPGRSLTDILPAPIAYQMVQAILGGAYILQDAWLGCGPPPPTPPHRDALAIWLPLDDAGSGTGTGHALSLAPGDMVLVRGARSGKPPDGAAAGFLFEPRAWPLTALRSEVLSAIETALRGRSPEGVVLPSERLAGGAEISMALARLVRDFRPVDILPLLRGALEDRGGLPAGTPRWAMPEYDPAPPEPAALPPPGTEFGLVLSVCNQAGSLRRALEGLASQERPFDQILLVDDGSRDDSRQILMDFAADRPGVAVLSNDGRLGEIASIAKAVEQLRTGYVTWAAAEDLLLPEAAARLAAAFAAQPAAAMAMGETAVAMVEIERRGPAERMDHGGSNLGNLPPYLAPREVPERLCCRRLSFGTAWAMRRDAVLEAGGFDARLGPFADFFTGLVLLSRHGLAMVPARLSVMSVYDADYTRTAGTDPEVVSACRDRFLARLKRPEFRDVYWTFAATPALVAGMPAQSEVYTTYFAWRPQHWDLMLRGLAWSLRHGELPLARDG</sequence>
<gene>
    <name evidence="3" type="ORF">ACFOGJ_03355</name>
</gene>
<reference evidence="4" key="1">
    <citation type="journal article" date="2019" name="Int. J. Syst. Evol. Microbiol.">
        <title>The Global Catalogue of Microorganisms (GCM) 10K type strain sequencing project: providing services to taxonomists for standard genome sequencing and annotation.</title>
        <authorList>
            <consortium name="The Broad Institute Genomics Platform"/>
            <consortium name="The Broad Institute Genome Sequencing Center for Infectious Disease"/>
            <person name="Wu L."/>
            <person name="Ma J."/>
        </authorList>
    </citation>
    <scope>NUCLEOTIDE SEQUENCE [LARGE SCALE GENOMIC DNA]</scope>
    <source>
        <strain evidence="4">KCTC 42964</strain>
    </source>
</reference>
<evidence type="ECO:0000259" key="2">
    <source>
        <dbReference type="Pfam" id="PF00535"/>
    </source>
</evidence>
<accession>A0ABV7KVC2</accession>